<dbReference type="Pfam" id="PF20730">
    <property type="entry name" value="YetF_N"/>
    <property type="match status" value="1"/>
</dbReference>
<gene>
    <name evidence="10" type="ORF">AYR59_03135</name>
</gene>
<dbReference type="AlphaFoldDB" id="A0AB33BF17"/>
<keyword evidence="4 7" id="KW-0812">Transmembrane</keyword>
<name>A0AB33BF17_9LACO</name>
<dbReference type="InterPro" id="IPR048454">
    <property type="entry name" value="YetF_N"/>
</dbReference>
<dbReference type="InterPro" id="IPR007353">
    <property type="entry name" value="DUF421"/>
</dbReference>
<dbReference type="Proteomes" id="UP000093346">
    <property type="component" value="Chromosome"/>
</dbReference>
<dbReference type="Pfam" id="PF04239">
    <property type="entry name" value="DUF421"/>
    <property type="match status" value="1"/>
</dbReference>
<dbReference type="EMBL" id="CP014907">
    <property type="protein sequence ID" value="ANZ59097.1"/>
    <property type="molecule type" value="Genomic_DNA"/>
</dbReference>
<protein>
    <recommendedName>
        <fullName evidence="12">DUF421 domain-containing protein</fullName>
    </recommendedName>
</protein>
<comment type="similarity">
    <text evidence="2">Belongs to the UPF0702 family.</text>
</comment>
<dbReference type="GO" id="GO:0005886">
    <property type="term" value="C:plasma membrane"/>
    <property type="evidence" value="ECO:0007669"/>
    <property type="project" value="UniProtKB-SubCell"/>
</dbReference>
<keyword evidence="6 7" id="KW-0472">Membrane</keyword>
<organism evidence="10 11">
    <name type="scientific">Fructilactobacillus lindneri</name>
    <dbReference type="NCBI Taxonomy" id="53444"/>
    <lineage>
        <taxon>Bacteria</taxon>
        <taxon>Bacillati</taxon>
        <taxon>Bacillota</taxon>
        <taxon>Bacilli</taxon>
        <taxon>Lactobacillales</taxon>
        <taxon>Lactobacillaceae</taxon>
        <taxon>Fructilactobacillus</taxon>
    </lineage>
</organism>
<evidence type="ECO:0000313" key="11">
    <source>
        <dbReference type="Proteomes" id="UP000093346"/>
    </source>
</evidence>
<feature type="transmembrane region" description="Helical" evidence="7">
    <location>
        <begin position="50"/>
        <end position="67"/>
    </location>
</feature>
<dbReference type="KEGG" id="lle:AYR59_03135"/>
<reference evidence="10 11" key="1">
    <citation type="submission" date="2016-03" db="EMBL/GenBank/DDBJ databases">
        <title>Pediococcus and Lactobacillus from brewery environment - whole genome sequencing and assembly.</title>
        <authorList>
            <person name="Behr J."/>
            <person name="Geissler A.J."/>
            <person name="Vogel R.F."/>
        </authorList>
    </citation>
    <scope>NUCLEOTIDE SEQUENCE [LARGE SCALE GENOMIC DNA]</scope>
    <source>
        <strain evidence="10 11">TMW 1.481</strain>
    </source>
</reference>
<feature type="domain" description="YetF C-terminal" evidence="8">
    <location>
        <begin position="230"/>
        <end position="345"/>
    </location>
</feature>
<dbReference type="RefSeq" id="WP_054645948.1">
    <property type="nucleotide sequence ID" value="NZ_CP014872.1"/>
</dbReference>
<feature type="transmembrane region" description="Helical" evidence="7">
    <location>
        <begin position="20"/>
        <end position="38"/>
    </location>
</feature>
<feature type="transmembrane region" description="Helical" evidence="7">
    <location>
        <begin position="151"/>
        <end position="171"/>
    </location>
</feature>
<feature type="transmembrane region" description="Helical" evidence="7">
    <location>
        <begin position="183"/>
        <end position="200"/>
    </location>
</feature>
<comment type="subcellular location">
    <subcellularLocation>
        <location evidence="1">Cell membrane</location>
        <topology evidence="1">Multi-pass membrane protein</topology>
    </subcellularLocation>
</comment>
<feature type="transmembrane region" description="Helical" evidence="7">
    <location>
        <begin position="206"/>
        <end position="226"/>
    </location>
</feature>
<dbReference type="Pfam" id="PF11694">
    <property type="entry name" value="DUF3290"/>
    <property type="match status" value="1"/>
</dbReference>
<dbReference type="PANTHER" id="PTHR34582">
    <property type="entry name" value="UPF0702 TRANSMEMBRANE PROTEIN YCAP"/>
    <property type="match status" value="1"/>
</dbReference>
<dbReference type="GeneID" id="61250640"/>
<evidence type="ECO:0000256" key="4">
    <source>
        <dbReference type="ARBA" id="ARBA00022692"/>
    </source>
</evidence>
<dbReference type="InterPro" id="IPR021707">
    <property type="entry name" value="DUF3290"/>
</dbReference>
<accession>A0AB33BF17</accession>
<dbReference type="PANTHER" id="PTHR34582:SF6">
    <property type="entry name" value="UPF0702 TRANSMEMBRANE PROTEIN YCAP"/>
    <property type="match status" value="1"/>
</dbReference>
<evidence type="ECO:0000256" key="2">
    <source>
        <dbReference type="ARBA" id="ARBA00006448"/>
    </source>
</evidence>
<evidence type="ECO:0000256" key="1">
    <source>
        <dbReference type="ARBA" id="ARBA00004651"/>
    </source>
</evidence>
<feature type="domain" description="YetF-like N-terminal transmembrane" evidence="9">
    <location>
        <begin position="152"/>
        <end position="226"/>
    </location>
</feature>
<evidence type="ECO:0000256" key="7">
    <source>
        <dbReference type="SAM" id="Phobius"/>
    </source>
</evidence>
<evidence type="ECO:0000259" key="8">
    <source>
        <dbReference type="Pfam" id="PF04239"/>
    </source>
</evidence>
<keyword evidence="5 7" id="KW-1133">Transmembrane helix</keyword>
<sequence>MNLYSYDYLKHNYNITNQLFIGLMALIFFIIIVVGLFYYRNRNNPRFRNLFILVSLSGALVIAIQTGQTVQVLKKIADQKHVSVDDVYASSNALNDGMTVQIGKKYYVVNFNNDQSNYNLKETQLVNPPKHVNKAQFNFGFGGTDSNGVDYGSIALKFIVGLIMVVLQINLSGKGNLAPSNALDQLQNYILGGIIGGIIYNSQITVLQFVVILLIWSVIVFTIKFLTGQSNSINKLINGTPQVLILDGKVNVTRALNTGVNANELAFKLRTDGVSNFRDVKNATLEQNGQLTVTTFKDQAINYPIIADGQINKLVMERAGITEPQLVEMLKKQHTIIPDVYLAQLNNGKLNVVKYPMKSRILRKFKR</sequence>
<keyword evidence="3" id="KW-1003">Cell membrane</keyword>
<evidence type="ECO:0000256" key="6">
    <source>
        <dbReference type="ARBA" id="ARBA00023136"/>
    </source>
</evidence>
<evidence type="ECO:0000259" key="9">
    <source>
        <dbReference type="Pfam" id="PF20730"/>
    </source>
</evidence>
<dbReference type="Gene3D" id="3.30.240.20">
    <property type="entry name" value="bsu07140 like domains"/>
    <property type="match status" value="2"/>
</dbReference>
<evidence type="ECO:0000256" key="3">
    <source>
        <dbReference type="ARBA" id="ARBA00022475"/>
    </source>
</evidence>
<dbReference type="InterPro" id="IPR023090">
    <property type="entry name" value="UPF0702_alpha/beta_dom_sf"/>
</dbReference>
<evidence type="ECO:0000256" key="5">
    <source>
        <dbReference type="ARBA" id="ARBA00022989"/>
    </source>
</evidence>
<proteinExistence type="inferred from homology"/>
<evidence type="ECO:0008006" key="12">
    <source>
        <dbReference type="Google" id="ProtNLM"/>
    </source>
</evidence>
<evidence type="ECO:0000313" key="10">
    <source>
        <dbReference type="EMBL" id="ANZ59097.1"/>
    </source>
</evidence>